<keyword evidence="1" id="KW-0489">Methyltransferase</keyword>
<evidence type="ECO:0000256" key="3">
    <source>
        <dbReference type="ARBA" id="ARBA00022691"/>
    </source>
</evidence>
<evidence type="ECO:0000256" key="6">
    <source>
        <dbReference type="ARBA" id="ARBA00023453"/>
    </source>
</evidence>
<evidence type="ECO:0000256" key="5">
    <source>
        <dbReference type="ARBA" id="ARBA00022733"/>
    </source>
</evidence>
<comment type="similarity">
    <text evidence="6">Belongs to the class I-like SAM-binding methyltransferase superfamily. Cation-dependent O-methyltransferase family.</text>
</comment>
<evidence type="ECO:0000313" key="7">
    <source>
        <dbReference type="EMBL" id="KAG8365902.1"/>
    </source>
</evidence>
<dbReference type="GO" id="GO:0046872">
    <property type="term" value="F:metal ion binding"/>
    <property type="evidence" value="ECO:0007669"/>
    <property type="project" value="UniProtKB-KW"/>
</dbReference>
<dbReference type="Pfam" id="PF01596">
    <property type="entry name" value="Methyltransf_3"/>
    <property type="match status" value="1"/>
</dbReference>
<reference evidence="7" key="1">
    <citation type="submission" date="2019-10" db="EMBL/GenBank/DDBJ databases">
        <authorList>
            <person name="Zhang R."/>
            <person name="Pan Y."/>
            <person name="Wang J."/>
            <person name="Ma R."/>
            <person name="Yu S."/>
        </authorList>
    </citation>
    <scope>NUCLEOTIDE SEQUENCE</scope>
    <source>
        <strain evidence="7">LA-IB0</strain>
        <tissue evidence="7">Leaf</tissue>
    </source>
</reference>
<evidence type="ECO:0000256" key="1">
    <source>
        <dbReference type="ARBA" id="ARBA00022603"/>
    </source>
</evidence>
<organism evidence="7 8">
    <name type="scientific">Buddleja alternifolia</name>
    <dbReference type="NCBI Taxonomy" id="168488"/>
    <lineage>
        <taxon>Eukaryota</taxon>
        <taxon>Viridiplantae</taxon>
        <taxon>Streptophyta</taxon>
        <taxon>Embryophyta</taxon>
        <taxon>Tracheophyta</taxon>
        <taxon>Spermatophyta</taxon>
        <taxon>Magnoliopsida</taxon>
        <taxon>eudicotyledons</taxon>
        <taxon>Gunneridae</taxon>
        <taxon>Pentapetalae</taxon>
        <taxon>asterids</taxon>
        <taxon>lamiids</taxon>
        <taxon>Lamiales</taxon>
        <taxon>Scrophulariaceae</taxon>
        <taxon>Buddlejeae</taxon>
        <taxon>Buddleja</taxon>
    </lineage>
</organism>
<keyword evidence="3" id="KW-0949">S-adenosyl-L-methionine</keyword>
<keyword evidence="8" id="KW-1185">Reference proteome</keyword>
<proteinExistence type="inferred from homology"/>
<dbReference type="GO" id="GO:0008171">
    <property type="term" value="F:O-methyltransferase activity"/>
    <property type="evidence" value="ECO:0007669"/>
    <property type="project" value="InterPro"/>
</dbReference>
<evidence type="ECO:0000313" key="8">
    <source>
        <dbReference type="Proteomes" id="UP000826271"/>
    </source>
</evidence>
<dbReference type="InterPro" id="IPR029063">
    <property type="entry name" value="SAM-dependent_MTases_sf"/>
</dbReference>
<accession>A0AAV6WBS7</accession>
<gene>
    <name evidence="7" type="ORF">BUALT_Bualt17G0020300</name>
</gene>
<dbReference type="Proteomes" id="UP000826271">
    <property type="component" value="Unassembled WGS sequence"/>
</dbReference>
<protein>
    <recommendedName>
        <fullName evidence="9">Caffeoyl-CoA O-methyltransferase</fullName>
    </recommendedName>
</protein>
<dbReference type="PANTHER" id="PTHR10509:SF34">
    <property type="entry name" value="TAPETUM-SPECIFIC METHYLTRANSFERASE 1"/>
    <property type="match status" value="1"/>
</dbReference>
<keyword evidence="5" id="KW-0438">Lignin biosynthesis</keyword>
<dbReference type="PROSITE" id="PS51682">
    <property type="entry name" value="SAM_OMT_I"/>
    <property type="match status" value="1"/>
</dbReference>
<dbReference type="SUPFAM" id="SSF53335">
    <property type="entry name" value="S-adenosyl-L-methionine-dependent methyltransferases"/>
    <property type="match status" value="1"/>
</dbReference>
<dbReference type="GO" id="GO:0008757">
    <property type="term" value="F:S-adenosylmethionine-dependent methyltransferase activity"/>
    <property type="evidence" value="ECO:0007669"/>
    <property type="project" value="TreeGrafter"/>
</dbReference>
<dbReference type="InterPro" id="IPR002935">
    <property type="entry name" value="SAM_O-MeTrfase"/>
</dbReference>
<dbReference type="PANTHER" id="PTHR10509">
    <property type="entry name" value="O-METHYLTRANSFERASE-RELATED"/>
    <property type="match status" value="1"/>
</dbReference>
<evidence type="ECO:0000256" key="4">
    <source>
        <dbReference type="ARBA" id="ARBA00022723"/>
    </source>
</evidence>
<dbReference type="GO" id="GO:0032259">
    <property type="term" value="P:methylation"/>
    <property type="evidence" value="ECO:0007669"/>
    <property type="project" value="UniProtKB-KW"/>
</dbReference>
<sequence length="67" mass="7709">MTIMNDFLVKGEEGTFDCAFVDADKPNYINYHEQLLKLVKVGRIIAFDNILWSGTVVPSEDDEWRVT</sequence>
<comment type="caution">
    <text evidence="7">The sequence shown here is derived from an EMBL/GenBank/DDBJ whole genome shotgun (WGS) entry which is preliminary data.</text>
</comment>
<dbReference type="AlphaFoldDB" id="A0AAV6WBS7"/>
<keyword evidence="4" id="KW-0479">Metal-binding</keyword>
<dbReference type="GO" id="GO:0009809">
    <property type="term" value="P:lignin biosynthetic process"/>
    <property type="evidence" value="ECO:0007669"/>
    <property type="project" value="UniProtKB-KW"/>
</dbReference>
<dbReference type="EMBL" id="WHWC01000017">
    <property type="protein sequence ID" value="KAG8365902.1"/>
    <property type="molecule type" value="Genomic_DNA"/>
</dbReference>
<keyword evidence="2" id="KW-0808">Transferase</keyword>
<evidence type="ECO:0008006" key="9">
    <source>
        <dbReference type="Google" id="ProtNLM"/>
    </source>
</evidence>
<evidence type="ECO:0000256" key="2">
    <source>
        <dbReference type="ARBA" id="ARBA00022679"/>
    </source>
</evidence>
<name>A0AAV6WBS7_9LAMI</name>
<dbReference type="InterPro" id="IPR050362">
    <property type="entry name" value="Cation-dep_OMT"/>
</dbReference>
<dbReference type="Gene3D" id="3.40.50.150">
    <property type="entry name" value="Vaccinia Virus protein VP39"/>
    <property type="match status" value="1"/>
</dbReference>